<keyword evidence="8" id="KW-1185">Reference proteome</keyword>
<dbReference type="EMBL" id="JAWDGP010006237">
    <property type="protein sequence ID" value="KAK3745149.1"/>
    <property type="molecule type" value="Genomic_DNA"/>
</dbReference>
<feature type="region of interest" description="Disordered" evidence="1">
    <location>
        <begin position="1"/>
        <end position="139"/>
    </location>
</feature>
<evidence type="ECO:0000313" key="8">
    <source>
        <dbReference type="Proteomes" id="UP001283361"/>
    </source>
</evidence>
<gene>
    <name evidence="6" type="ORF">RRG08_049547</name>
    <name evidence="7" type="ORF">RRG08_049561</name>
    <name evidence="2" type="ORF">RRG08_062946</name>
    <name evidence="3" type="ORF">RRG08_062961</name>
    <name evidence="4" type="ORF">RRG08_062976</name>
    <name evidence="5" type="ORF">RRG08_062991</name>
</gene>
<dbReference type="EMBL" id="JAWDGP010004661">
    <property type="protein sequence ID" value="KAK3762683.1"/>
    <property type="molecule type" value="Genomic_DNA"/>
</dbReference>
<evidence type="ECO:0000313" key="6">
    <source>
        <dbReference type="EMBL" id="KAK3762683.1"/>
    </source>
</evidence>
<dbReference type="AlphaFoldDB" id="A0AAE0Z4C5"/>
<comment type="caution">
    <text evidence="6">The sequence shown here is derived from an EMBL/GenBank/DDBJ whole genome shotgun (WGS) entry which is preliminary data.</text>
</comment>
<evidence type="ECO:0000313" key="7">
    <source>
        <dbReference type="EMBL" id="KAK3762697.1"/>
    </source>
</evidence>
<protein>
    <submittedName>
        <fullName evidence="6">Uncharacterized protein</fullName>
    </submittedName>
</protein>
<proteinExistence type="predicted"/>
<organism evidence="6 8">
    <name type="scientific">Elysia crispata</name>
    <name type="common">lettuce slug</name>
    <dbReference type="NCBI Taxonomy" id="231223"/>
    <lineage>
        <taxon>Eukaryota</taxon>
        <taxon>Metazoa</taxon>
        <taxon>Spiralia</taxon>
        <taxon>Lophotrochozoa</taxon>
        <taxon>Mollusca</taxon>
        <taxon>Gastropoda</taxon>
        <taxon>Heterobranchia</taxon>
        <taxon>Euthyneura</taxon>
        <taxon>Panpulmonata</taxon>
        <taxon>Sacoglossa</taxon>
        <taxon>Placobranchoidea</taxon>
        <taxon>Plakobranchidae</taxon>
        <taxon>Elysia</taxon>
    </lineage>
</organism>
<dbReference type="EMBL" id="JAWDGP010004661">
    <property type="protein sequence ID" value="KAK3762697.1"/>
    <property type="molecule type" value="Genomic_DNA"/>
</dbReference>
<dbReference type="EMBL" id="JAWDGP010006237">
    <property type="protein sequence ID" value="KAK3745134.1"/>
    <property type="molecule type" value="Genomic_DNA"/>
</dbReference>
<evidence type="ECO:0000313" key="3">
    <source>
        <dbReference type="EMBL" id="KAK3745134.1"/>
    </source>
</evidence>
<dbReference type="EMBL" id="JAWDGP010006237">
    <property type="protein sequence ID" value="KAK3745119.1"/>
    <property type="molecule type" value="Genomic_DNA"/>
</dbReference>
<evidence type="ECO:0000256" key="1">
    <source>
        <dbReference type="SAM" id="MobiDB-lite"/>
    </source>
</evidence>
<dbReference type="Proteomes" id="UP001283361">
    <property type="component" value="Unassembled WGS sequence"/>
</dbReference>
<dbReference type="EMBL" id="JAWDGP010006237">
    <property type="protein sequence ID" value="KAK3745164.1"/>
    <property type="molecule type" value="Genomic_DNA"/>
</dbReference>
<evidence type="ECO:0000313" key="2">
    <source>
        <dbReference type="EMBL" id="KAK3745119.1"/>
    </source>
</evidence>
<feature type="compositionally biased region" description="Basic residues" evidence="1">
    <location>
        <begin position="94"/>
        <end position="117"/>
    </location>
</feature>
<reference evidence="6" key="1">
    <citation type="journal article" date="2023" name="G3 (Bethesda)">
        <title>A reference genome for the long-term kleptoplast-retaining sea slug Elysia crispata morphotype clarki.</title>
        <authorList>
            <person name="Eastman K.E."/>
            <person name="Pendleton A.L."/>
            <person name="Shaikh M.A."/>
            <person name="Suttiyut T."/>
            <person name="Ogas R."/>
            <person name="Tomko P."/>
            <person name="Gavelis G."/>
            <person name="Widhalm J.R."/>
            <person name="Wisecaver J.H."/>
        </authorList>
    </citation>
    <scope>NUCLEOTIDE SEQUENCE</scope>
    <source>
        <strain evidence="6">ECLA1</strain>
    </source>
</reference>
<evidence type="ECO:0000313" key="4">
    <source>
        <dbReference type="EMBL" id="KAK3745149.1"/>
    </source>
</evidence>
<accession>A0AAE0Z4C5</accession>
<feature type="compositionally biased region" description="Basic and acidic residues" evidence="1">
    <location>
        <begin position="35"/>
        <end position="44"/>
    </location>
</feature>
<name>A0AAE0Z4C5_9GAST</name>
<evidence type="ECO:0000313" key="5">
    <source>
        <dbReference type="EMBL" id="KAK3745164.1"/>
    </source>
</evidence>
<sequence>MLDSLVRVSRRVGWNADRLATDPDARPASPIQSRESGRRARENPGPRQSNSPGGPGGLEARGRPSAPGRLTEAAYNGARTSRALTLPSPASSRPRSRSWRSARGKCTRRGPARRPVRVQRIPGRDSPRPHAALNSAGRLCGSTRLPLGGFTYS</sequence>